<proteinExistence type="predicted"/>
<evidence type="ECO:0000313" key="3">
    <source>
        <dbReference type="Proteomes" id="UP000402241"/>
    </source>
</evidence>
<organism evidence="1 4">
    <name type="scientific">Micromonospora terminaliae</name>
    <dbReference type="NCBI Taxonomy" id="1914461"/>
    <lineage>
        <taxon>Bacteria</taxon>
        <taxon>Bacillati</taxon>
        <taxon>Actinomycetota</taxon>
        <taxon>Actinomycetes</taxon>
        <taxon>Micromonosporales</taxon>
        <taxon>Micromonosporaceae</taxon>
        <taxon>Micromonospora</taxon>
    </lineage>
</organism>
<dbReference type="Proteomes" id="UP000477779">
    <property type="component" value="Unassembled WGS sequence"/>
</dbReference>
<protein>
    <submittedName>
        <fullName evidence="1">Uncharacterized protein</fullName>
    </submittedName>
</protein>
<keyword evidence="3" id="KW-1185">Reference proteome</keyword>
<reference evidence="1 4" key="2">
    <citation type="submission" date="2020-02" db="EMBL/GenBank/DDBJ databases">
        <title>WGS of Micromonospora spp. isolated from hot spring.</title>
        <authorList>
            <person name="Thawai C."/>
        </authorList>
    </citation>
    <scope>NUCLEOTIDE SEQUENCE [LARGE SCALE GENOMIC DNA]</scope>
    <source>
        <strain evidence="1 4">TMS7</strain>
    </source>
</reference>
<sequence>MRDRGEWTAATAGATIEFLPGQGDDPASVENIDARIYRDDGVCHHATFMTPDEIARVLTRWVRADPGRDDRLPAGGEPDAV</sequence>
<name>A0AAJ3DIK4_9ACTN</name>
<dbReference type="EMBL" id="JAAHBZ010000003">
    <property type="protein sequence ID" value="NES27889.1"/>
    <property type="molecule type" value="Genomic_DNA"/>
</dbReference>
<evidence type="ECO:0000313" key="4">
    <source>
        <dbReference type="Proteomes" id="UP000477779"/>
    </source>
</evidence>
<evidence type="ECO:0000313" key="1">
    <source>
        <dbReference type="EMBL" id="NES27889.1"/>
    </source>
</evidence>
<evidence type="ECO:0000313" key="2">
    <source>
        <dbReference type="EMBL" id="QGL47338.1"/>
    </source>
</evidence>
<dbReference type="Proteomes" id="UP000402241">
    <property type="component" value="Chromosome"/>
</dbReference>
<gene>
    <name evidence="1" type="ORF">G3561_10020</name>
    <name evidence="2" type="ORF">GCE86_10020</name>
</gene>
<dbReference type="AlphaFoldDB" id="A0AAJ3DIK4"/>
<dbReference type="RefSeq" id="WP_154226690.1">
    <property type="nucleotide sequence ID" value="NZ_CP045309.1"/>
</dbReference>
<reference evidence="2 3" key="1">
    <citation type="submission" date="2019-10" db="EMBL/GenBank/DDBJ databases">
        <title>Genome Sequence of Micromonospora terminaliae DSM 101760.</title>
        <authorList>
            <person name="Guo L."/>
        </authorList>
    </citation>
    <scope>NUCLEOTIDE SEQUENCE [LARGE SCALE GENOMIC DNA]</scope>
    <source>
        <strain evidence="2 3">DSM 101760</strain>
    </source>
</reference>
<accession>A0AAJ3DIK4</accession>
<dbReference type="EMBL" id="CP045309">
    <property type="protein sequence ID" value="QGL47338.1"/>
    <property type="molecule type" value="Genomic_DNA"/>
</dbReference>